<proteinExistence type="predicted"/>
<dbReference type="InterPro" id="IPR016187">
    <property type="entry name" value="CTDL_fold"/>
</dbReference>
<dbReference type="InterPro" id="IPR016186">
    <property type="entry name" value="C-type_lectin-like/link_sf"/>
</dbReference>
<dbReference type="Pfam" id="PF00059">
    <property type="entry name" value="Lectin_C"/>
    <property type="match status" value="1"/>
</dbReference>
<keyword evidence="5" id="KW-1185">Reference proteome</keyword>
<dbReference type="Gene3D" id="3.10.100.10">
    <property type="entry name" value="Mannose-Binding Protein A, subunit A"/>
    <property type="match status" value="1"/>
</dbReference>
<dbReference type="EnsemblMetazoa" id="G8613.2">
    <property type="protein sequence ID" value="G8613.2:cds"/>
    <property type="gene ID" value="G8613"/>
</dbReference>
<evidence type="ECO:0000256" key="1">
    <source>
        <dbReference type="ARBA" id="ARBA00023157"/>
    </source>
</evidence>
<feature type="chain" id="PRO_5036499123" description="C-type lectin domain-containing protein" evidence="2">
    <location>
        <begin position="21"/>
        <end position="162"/>
    </location>
</feature>
<feature type="domain" description="C-type lectin" evidence="3">
    <location>
        <begin position="30"/>
        <end position="151"/>
    </location>
</feature>
<dbReference type="SUPFAM" id="SSF56436">
    <property type="entry name" value="C-type lectin-like"/>
    <property type="match status" value="1"/>
</dbReference>
<organism evidence="4 5">
    <name type="scientific">Magallana gigas</name>
    <name type="common">Pacific oyster</name>
    <name type="synonym">Crassostrea gigas</name>
    <dbReference type="NCBI Taxonomy" id="29159"/>
    <lineage>
        <taxon>Eukaryota</taxon>
        <taxon>Metazoa</taxon>
        <taxon>Spiralia</taxon>
        <taxon>Lophotrochozoa</taxon>
        <taxon>Mollusca</taxon>
        <taxon>Bivalvia</taxon>
        <taxon>Autobranchia</taxon>
        <taxon>Pteriomorphia</taxon>
        <taxon>Ostreida</taxon>
        <taxon>Ostreoidea</taxon>
        <taxon>Ostreidae</taxon>
        <taxon>Magallana</taxon>
    </lineage>
</organism>
<dbReference type="InterPro" id="IPR050111">
    <property type="entry name" value="C-type_lectin/snaclec_domain"/>
</dbReference>
<dbReference type="CDD" id="cd00037">
    <property type="entry name" value="CLECT"/>
    <property type="match status" value="1"/>
</dbReference>
<evidence type="ECO:0000256" key="2">
    <source>
        <dbReference type="SAM" id="SignalP"/>
    </source>
</evidence>
<dbReference type="PROSITE" id="PS00615">
    <property type="entry name" value="C_TYPE_LECTIN_1"/>
    <property type="match status" value="1"/>
</dbReference>
<accession>A0A8W8NVT0</accession>
<reference evidence="4" key="1">
    <citation type="submission" date="2022-08" db="UniProtKB">
        <authorList>
            <consortium name="EnsemblMetazoa"/>
        </authorList>
    </citation>
    <scope>IDENTIFICATION</scope>
    <source>
        <strain evidence="4">05x7-T-G4-1.051#20</strain>
    </source>
</reference>
<evidence type="ECO:0000313" key="4">
    <source>
        <dbReference type="EnsemblMetazoa" id="G8613.2:cds"/>
    </source>
</evidence>
<name>A0A8W8NVT0_MAGGI</name>
<dbReference type="PANTHER" id="PTHR22803">
    <property type="entry name" value="MANNOSE, PHOSPHOLIPASE, LECTIN RECEPTOR RELATED"/>
    <property type="match status" value="1"/>
</dbReference>
<dbReference type="SMART" id="SM00034">
    <property type="entry name" value="CLECT"/>
    <property type="match status" value="1"/>
</dbReference>
<dbReference type="InterPro" id="IPR001304">
    <property type="entry name" value="C-type_lectin-like"/>
</dbReference>
<dbReference type="AlphaFoldDB" id="A0A8W8NVT0"/>
<dbReference type="Proteomes" id="UP000005408">
    <property type="component" value="Unassembled WGS sequence"/>
</dbReference>
<evidence type="ECO:0000313" key="5">
    <source>
        <dbReference type="Proteomes" id="UP000005408"/>
    </source>
</evidence>
<keyword evidence="1" id="KW-1015">Disulfide bond</keyword>
<protein>
    <recommendedName>
        <fullName evidence="3">C-type lectin domain-containing protein</fullName>
    </recommendedName>
</protein>
<feature type="signal peptide" evidence="2">
    <location>
        <begin position="1"/>
        <end position="20"/>
    </location>
</feature>
<sequence>MCNILVLAVIFVVSIQEALSYRCPVGWEQHGVSCYLFSKNKLNWKDSLDSCASVGGWLAAIESKSENMFIKSRLYHEFASLYFWLGATDQFRSDKKWYWVQTEQNIKTGYSDWYRTEPDNPGKQHCLAMWKDFHYQWSNDYCNLMLGYICERPLLLLTSAQL</sequence>
<dbReference type="InterPro" id="IPR018378">
    <property type="entry name" value="C-type_lectin_CS"/>
</dbReference>
<evidence type="ECO:0000259" key="3">
    <source>
        <dbReference type="PROSITE" id="PS50041"/>
    </source>
</evidence>
<keyword evidence="2" id="KW-0732">Signal</keyword>
<dbReference type="PROSITE" id="PS50041">
    <property type="entry name" value="C_TYPE_LECTIN_2"/>
    <property type="match status" value="1"/>
</dbReference>